<reference evidence="3" key="1">
    <citation type="submission" date="2021-02" db="EMBL/GenBank/DDBJ databases">
        <authorList>
            <person name="Nowell W R."/>
        </authorList>
    </citation>
    <scope>NUCLEOTIDE SEQUENCE</scope>
</reference>
<feature type="transmembrane region" description="Helical" evidence="1">
    <location>
        <begin position="62"/>
        <end position="79"/>
    </location>
</feature>
<dbReference type="InterPro" id="IPR005804">
    <property type="entry name" value="FA_desaturase_dom"/>
</dbReference>
<dbReference type="EMBL" id="CAJNOJ010000142">
    <property type="protein sequence ID" value="CAF1190552.1"/>
    <property type="molecule type" value="Genomic_DNA"/>
</dbReference>
<comment type="caution">
    <text evidence="3">The sequence shown here is derived from an EMBL/GenBank/DDBJ whole genome shotgun (WGS) entry which is preliminary data.</text>
</comment>
<keyword evidence="1" id="KW-0812">Transmembrane</keyword>
<dbReference type="Pfam" id="PF00487">
    <property type="entry name" value="FA_desaturase"/>
    <property type="match status" value="1"/>
</dbReference>
<evidence type="ECO:0000313" key="3">
    <source>
        <dbReference type="EMBL" id="CAF1190552.1"/>
    </source>
</evidence>
<feature type="transmembrane region" description="Helical" evidence="1">
    <location>
        <begin position="200"/>
        <end position="224"/>
    </location>
</feature>
<dbReference type="AlphaFoldDB" id="A0A814VGT8"/>
<evidence type="ECO:0000313" key="6">
    <source>
        <dbReference type="Proteomes" id="UP000663852"/>
    </source>
</evidence>
<keyword evidence="5" id="KW-1185">Reference proteome</keyword>
<dbReference type="GO" id="GO:0008610">
    <property type="term" value="P:lipid biosynthetic process"/>
    <property type="evidence" value="ECO:0007669"/>
    <property type="project" value="UniProtKB-ARBA"/>
</dbReference>
<keyword evidence="1" id="KW-1133">Transmembrane helix</keyword>
<evidence type="ECO:0000259" key="2">
    <source>
        <dbReference type="Pfam" id="PF00487"/>
    </source>
</evidence>
<dbReference type="GO" id="GO:0016717">
    <property type="term" value="F:oxidoreductase activity, acting on paired donors, with oxidation of a pair of donors resulting in the reduction of molecular oxygen to two molecules of water"/>
    <property type="evidence" value="ECO:0007669"/>
    <property type="project" value="TreeGrafter"/>
</dbReference>
<dbReference type="PANTHER" id="PTHR19353">
    <property type="entry name" value="FATTY ACID DESATURASE 2"/>
    <property type="match status" value="1"/>
</dbReference>
<accession>A0A814VGT8</accession>
<dbReference type="EMBL" id="CAJNOR010007599">
    <property type="protein sequence ID" value="CAF1620130.1"/>
    <property type="molecule type" value="Genomic_DNA"/>
</dbReference>
<evidence type="ECO:0000313" key="5">
    <source>
        <dbReference type="Proteomes" id="UP000663828"/>
    </source>
</evidence>
<organism evidence="3 6">
    <name type="scientific">Adineta ricciae</name>
    <name type="common">Rotifer</name>
    <dbReference type="NCBI Taxonomy" id="249248"/>
    <lineage>
        <taxon>Eukaryota</taxon>
        <taxon>Metazoa</taxon>
        <taxon>Spiralia</taxon>
        <taxon>Gnathifera</taxon>
        <taxon>Rotifera</taxon>
        <taxon>Eurotatoria</taxon>
        <taxon>Bdelloidea</taxon>
        <taxon>Adinetida</taxon>
        <taxon>Adinetidae</taxon>
        <taxon>Adineta</taxon>
    </lineage>
</organism>
<dbReference type="Proteomes" id="UP000663828">
    <property type="component" value="Unassembled WGS sequence"/>
</dbReference>
<protein>
    <recommendedName>
        <fullName evidence="2">Fatty acid desaturase domain-containing protein</fullName>
    </recommendedName>
</protein>
<dbReference type="Proteomes" id="UP000663852">
    <property type="component" value="Unassembled WGS sequence"/>
</dbReference>
<evidence type="ECO:0000256" key="1">
    <source>
        <dbReference type="SAM" id="Phobius"/>
    </source>
</evidence>
<name>A0A814VGT8_ADIRI</name>
<keyword evidence="1" id="KW-0472">Membrane</keyword>
<gene>
    <name evidence="3" type="ORF">EDS130_LOCUS24779</name>
    <name evidence="4" type="ORF">XAT740_LOCUS50126</name>
</gene>
<feature type="domain" description="Fatty acid desaturase" evidence="2">
    <location>
        <begin position="68"/>
        <end position="302"/>
    </location>
</feature>
<sequence length="332" mass="39672">MEKVKTFKRYRFNEAIRAQVFKHTISQKTNNTHGLLSLIEDWSIIFLSIYTSKYVYAHHHTYFLLPLMAYFIAICIIGARQRGLADCLHLATHYCFASNQYINFVLGTFTSGYLIFQSFHGYQVSHVRNHHPYLGTHKDPDYMSLKESGICGEQRTKRNIQKYLRNLFSPKSSWNYLVYLIQHRIYSQEEDKYETCVRSIYLTGWLVIFVYTGNFLNLCLFWFIPYLTTHMWIGSFIELLEHYPLVETAPRVDIYMTRNRICGWLWNFFFGVHNEHYHMIHHLFPKVPQWEFHSVHLILMQDPIYASLHEKTGWKHLLKEIIEVDGLTTMNE</sequence>
<proteinExistence type="predicted"/>
<evidence type="ECO:0000313" key="4">
    <source>
        <dbReference type="EMBL" id="CAF1620130.1"/>
    </source>
</evidence>
<dbReference type="InterPro" id="IPR012171">
    <property type="entry name" value="Fatty_acid_desaturase"/>
</dbReference>
<dbReference type="OrthoDB" id="10036481at2759"/>
<dbReference type="GO" id="GO:0016020">
    <property type="term" value="C:membrane"/>
    <property type="evidence" value="ECO:0007669"/>
    <property type="project" value="TreeGrafter"/>
</dbReference>
<dbReference type="PANTHER" id="PTHR19353:SF19">
    <property type="entry name" value="DELTA(5) FATTY ACID DESATURASE C-RELATED"/>
    <property type="match status" value="1"/>
</dbReference>